<accession>A0A0D0CDJ0</accession>
<dbReference type="AlphaFoldDB" id="A0A0D0CDJ0"/>
<evidence type="ECO:0000313" key="2">
    <source>
        <dbReference type="Proteomes" id="UP000053593"/>
    </source>
</evidence>
<sequence length="340" mass="35085">LDSSVWIWTNENPVSGQNYPPNTARAFRYTMTLPDGHTSGTATAMIVADDEYSLYINGHFIGTGTVFNVAQQFVADVQGPEIVIAVYAVNTQTAPTPAGVLASIQVVSQDGYCGGCSSTTSVLSGTSWKAFPGTIPSGFEQPGFDDSAWPAAGSEGQNGAPGTRATPALSFATSDWIWTTELSGGTAPVGSRGFRKTFVLPEGKTPASLSIVFAVDDEASLWVNGDQVVTNQVGWTNPAATCVNLYGCQCALLIAFNATNTGGPAGLLVSALVTYTDGSTSPIISDGSWRASTGGIPGGFQNLSFDDSTWALVVTEGGNGVSPWGNIQISGANPPTCPST</sequence>
<dbReference type="InterPro" id="IPR008979">
    <property type="entry name" value="Galactose-bd-like_sf"/>
</dbReference>
<name>A0A0D0CDJ0_9AGAR</name>
<dbReference type="OrthoDB" id="10036721at2759"/>
<dbReference type="HOGENOM" id="CLU_041807_0_0_1"/>
<dbReference type="SUPFAM" id="SSF49785">
    <property type="entry name" value="Galactose-binding domain-like"/>
    <property type="match status" value="1"/>
</dbReference>
<dbReference type="EMBL" id="KN834800">
    <property type="protein sequence ID" value="KIK56122.1"/>
    <property type="molecule type" value="Genomic_DNA"/>
</dbReference>
<reference evidence="1 2" key="1">
    <citation type="submission" date="2014-04" db="EMBL/GenBank/DDBJ databases">
        <title>Evolutionary Origins and Diversification of the Mycorrhizal Mutualists.</title>
        <authorList>
            <consortium name="DOE Joint Genome Institute"/>
            <consortium name="Mycorrhizal Genomics Consortium"/>
            <person name="Kohler A."/>
            <person name="Kuo A."/>
            <person name="Nagy L.G."/>
            <person name="Floudas D."/>
            <person name="Copeland A."/>
            <person name="Barry K.W."/>
            <person name="Cichocki N."/>
            <person name="Veneault-Fourrey C."/>
            <person name="LaButti K."/>
            <person name="Lindquist E.A."/>
            <person name="Lipzen A."/>
            <person name="Lundell T."/>
            <person name="Morin E."/>
            <person name="Murat C."/>
            <person name="Riley R."/>
            <person name="Ohm R."/>
            <person name="Sun H."/>
            <person name="Tunlid A."/>
            <person name="Henrissat B."/>
            <person name="Grigoriev I.V."/>
            <person name="Hibbett D.S."/>
            <person name="Martin F."/>
        </authorList>
    </citation>
    <scope>NUCLEOTIDE SEQUENCE [LARGE SCALE GENOMIC DNA]</scope>
    <source>
        <strain evidence="1 2">FD-317 M1</strain>
    </source>
</reference>
<feature type="non-terminal residue" evidence="1">
    <location>
        <position position="1"/>
    </location>
</feature>
<gene>
    <name evidence="1" type="ORF">GYMLUDRAFT_174646</name>
</gene>
<protein>
    <submittedName>
        <fullName evidence="1">Unplaced genomic scaffold GYMLUscaffold_52, whole genome shotgun sequence</fullName>
    </submittedName>
</protein>
<proteinExistence type="predicted"/>
<organism evidence="1 2">
    <name type="scientific">Collybiopsis luxurians FD-317 M1</name>
    <dbReference type="NCBI Taxonomy" id="944289"/>
    <lineage>
        <taxon>Eukaryota</taxon>
        <taxon>Fungi</taxon>
        <taxon>Dikarya</taxon>
        <taxon>Basidiomycota</taxon>
        <taxon>Agaricomycotina</taxon>
        <taxon>Agaricomycetes</taxon>
        <taxon>Agaricomycetidae</taxon>
        <taxon>Agaricales</taxon>
        <taxon>Marasmiineae</taxon>
        <taxon>Omphalotaceae</taxon>
        <taxon>Collybiopsis</taxon>
        <taxon>Collybiopsis luxurians</taxon>
    </lineage>
</organism>
<evidence type="ECO:0000313" key="1">
    <source>
        <dbReference type="EMBL" id="KIK56122.1"/>
    </source>
</evidence>
<dbReference type="Gene3D" id="2.60.120.260">
    <property type="entry name" value="Galactose-binding domain-like"/>
    <property type="match status" value="2"/>
</dbReference>
<keyword evidence="2" id="KW-1185">Reference proteome</keyword>
<dbReference type="Proteomes" id="UP000053593">
    <property type="component" value="Unassembled WGS sequence"/>
</dbReference>